<dbReference type="Gene3D" id="3.40.33.10">
    <property type="entry name" value="CAP"/>
    <property type="match status" value="1"/>
</dbReference>
<accession>A0A0M9VRG0</accession>
<feature type="signal peptide" evidence="1">
    <location>
        <begin position="1"/>
        <end position="19"/>
    </location>
</feature>
<dbReference type="InterPro" id="IPR014044">
    <property type="entry name" value="CAP_dom"/>
</dbReference>
<dbReference type="SUPFAM" id="SSF55797">
    <property type="entry name" value="PR-1-like"/>
    <property type="match status" value="1"/>
</dbReference>
<evidence type="ECO:0000259" key="2">
    <source>
        <dbReference type="Pfam" id="PF00188"/>
    </source>
</evidence>
<dbReference type="EMBL" id="LGSR01000029">
    <property type="protein sequence ID" value="KOS16599.1"/>
    <property type="molecule type" value="Genomic_DNA"/>
</dbReference>
<keyword evidence="4" id="KW-1185">Reference proteome</keyword>
<evidence type="ECO:0000313" key="3">
    <source>
        <dbReference type="EMBL" id="KOS16599.1"/>
    </source>
</evidence>
<proteinExistence type="predicted"/>
<dbReference type="Pfam" id="PF00188">
    <property type="entry name" value="CAP"/>
    <property type="match status" value="1"/>
</dbReference>
<protein>
    <submittedName>
        <fullName evidence="3">Pathogenesis-related protein 1A</fullName>
    </submittedName>
</protein>
<dbReference type="InterPro" id="IPR035940">
    <property type="entry name" value="CAP_sf"/>
</dbReference>
<dbReference type="AlphaFoldDB" id="A0A0M9VRG0"/>
<evidence type="ECO:0000313" key="4">
    <source>
        <dbReference type="Proteomes" id="UP000053831"/>
    </source>
</evidence>
<sequence length="132" mass="14846">MLLRRIFHAVSAVAGVCLADFVSDDRSAAYAMINQARANHGVQPLAWDANLATYAQYWADEMAGGRQPFTHAQGQYRPSQGENLYEQQAGQCDASYMTPYQSGVHTWLIQEQLFDGQPITSGHEPWLHWCTR</sequence>
<organism evidence="3 4">
    <name type="scientific">Escovopsis weberi</name>
    <dbReference type="NCBI Taxonomy" id="150374"/>
    <lineage>
        <taxon>Eukaryota</taxon>
        <taxon>Fungi</taxon>
        <taxon>Dikarya</taxon>
        <taxon>Ascomycota</taxon>
        <taxon>Pezizomycotina</taxon>
        <taxon>Sordariomycetes</taxon>
        <taxon>Hypocreomycetidae</taxon>
        <taxon>Hypocreales</taxon>
        <taxon>Hypocreaceae</taxon>
        <taxon>Escovopsis</taxon>
    </lineage>
</organism>
<comment type="caution">
    <text evidence="3">The sequence shown here is derived from an EMBL/GenBank/DDBJ whole genome shotgun (WGS) entry which is preliminary data.</text>
</comment>
<evidence type="ECO:0000256" key="1">
    <source>
        <dbReference type="SAM" id="SignalP"/>
    </source>
</evidence>
<feature type="domain" description="SCP" evidence="2">
    <location>
        <begin position="31"/>
        <end position="113"/>
    </location>
</feature>
<gene>
    <name evidence="3" type="ORF">ESCO_004685</name>
</gene>
<reference evidence="3 4" key="1">
    <citation type="submission" date="2015-07" db="EMBL/GenBank/DDBJ databases">
        <title>The genome of the fungus Escovopsis weberi, a specialized disease agent of ant agriculture.</title>
        <authorList>
            <person name="de Man T.J."/>
            <person name="Stajich J.E."/>
            <person name="Kubicek C.P."/>
            <person name="Chenthamara K."/>
            <person name="Atanasova L."/>
            <person name="Druzhinina I.S."/>
            <person name="Birnbaum S."/>
            <person name="Barribeau S.M."/>
            <person name="Teiling C."/>
            <person name="Suen G."/>
            <person name="Currie C."/>
            <person name="Gerardo N.M."/>
        </authorList>
    </citation>
    <scope>NUCLEOTIDE SEQUENCE [LARGE SCALE GENOMIC DNA]</scope>
</reference>
<dbReference type="Proteomes" id="UP000053831">
    <property type="component" value="Unassembled WGS sequence"/>
</dbReference>
<keyword evidence="1" id="KW-0732">Signal</keyword>
<feature type="chain" id="PRO_5005839223" evidence="1">
    <location>
        <begin position="20"/>
        <end position="132"/>
    </location>
</feature>
<dbReference type="STRING" id="150374.A0A0M9VRG0"/>
<dbReference type="OrthoDB" id="43654at2759"/>
<name>A0A0M9VRG0_ESCWE</name>